<dbReference type="InParanoid" id="A0A0G4GG28"/>
<keyword evidence="1" id="KW-0040">ANK repeat</keyword>
<dbReference type="EMBL" id="CDMY01000651">
    <property type="protein sequence ID" value="CEM28322.1"/>
    <property type="molecule type" value="Genomic_DNA"/>
</dbReference>
<dbReference type="PANTHER" id="PTHR22677:SF4">
    <property type="entry name" value="USHER SYNDROME TYPE-1G PROTEIN-LIKE PROTEIN"/>
    <property type="match status" value="1"/>
</dbReference>
<evidence type="ECO:0000256" key="2">
    <source>
        <dbReference type="SAM" id="MobiDB-lite"/>
    </source>
</evidence>
<evidence type="ECO:0000313" key="4">
    <source>
        <dbReference type="Proteomes" id="UP000041254"/>
    </source>
</evidence>
<dbReference type="Gene3D" id="1.25.40.20">
    <property type="entry name" value="Ankyrin repeat-containing domain"/>
    <property type="match status" value="1"/>
</dbReference>
<dbReference type="InterPro" id="IPR036770">
    <property type="entry name" value="Ankyrin_rpt-contain_sf"/>
</dbReference>
<gene>
    <name evidence="3" type="ORF">Vbra_344</name>
</gene>
<feature type="region of interest" description="Disordered" evidence="2">
    <location>
        <begin position="1"/>
        <end position="41"/>
    </location>
</feature>
<proteinExistence type="predicted"/>
<dbReference type="Pfam" id="PF12796">
    <property type="entry name" value="Ank_2"/>
    <property type="match status" value="1"/>
</dbReference>
<dbReference type="STRING" id="1169540.A0A0G4GG28"/>
<protein>
    <submittedName>
        <fullName evidence="3">Uncharacterized protein</fullName>
    </submittedName>
</protein>
<dbReference type="VEuPathDB" id="CryptoDB:Vbra_344"/>
<dbReference type="PROSITE" id="PS50088">
    <property type="entry name" value="ANK_REPEAT"/>
    <property type="match status" value="1"/>
</dbReference>
<feature type="repeat" description="ANK" evidence="1">
    <location>
        <begin position="164"/>
        <end position="188"/>
    </location>
</feature>
<dbReference type="InterPro" id="IPR002110">
    <property type="entry name" value="Ankyrin_rpt"/>
</dbReference>
<dbReference type="AlphaFoldDB" id="A0A0G4GG28"/>
<sequence length="256" mass="28264">MQRGTMPQQPYSPPAEDRREREQQLAVEPSRPGPKEGLSALSVSTGPLRERFMRLMLPVQQGGPDDLQHIKEPHLFTASWMEAIHTHQQLFQSIMAARQGHVGVMSVMYESKPDLLKWDPKLLDARSKFGTTPFIFAASGGHVDVLRALYAKGGKGCLTQKDQHGMTALHVAADRGQSVAVSQLLEWGGGALLDIKNNDGKTPWDFAVLVRGKDVGAPSPCVPRSPLPLLQQELLGHDELQHSHWRAVWGNQLVPT</sequence>
<accession>A0A0G4GG28</accession>
<dbReference type="PhylomeDB" id="A0A0G4GG28"/>
<dbReference type="PANTHER" id="PTHR22677">
    <property type="entry name" value="ANKYRIN REPEAT DOMAIN-CONTAINING PROTEIN 60"/>
    <property type="match status" value="1"/>
</dbReference>
<dbReference type="InterPro" id="IPR039323">
    <property type="entry name" value="ANKRD_45/46/60"/>
</dbReference>
<organism evidence="3 4">
    <name type="scientific">Vitrella brassicaformis (strain CCMP3155)</name>
    <dbReference type="NCBI Taxonomy" id="1169540"/>
    <lineage>
        <taxon>Eukaryota</taxon>
        <taxon>Sar</taxon>
        <taxon>Alveolata</taxon>
        <taxon>Colpodellida</taxon>
        <taxon>Vitrellaceae</taxon>
        <taxon>Vitrella</taxon>
    </lineage>
</organism>
<dbReference type="SUPFAM" id="SSF48403">
    <property type="entry name" value="Ankyrin repeat"/>
    <property type="match status" value="1"/>
</dbReference>
<dbReference type="PROSITE" id="PS50297">
    <property type="entry name" value="ANK_REP_REGION"/>
    <property type="match status" value="1"/>
</dbReference>
<evidence type="ECO:0000313" key="3">
    <source>
        <dbReference type="EMBL" id="CEM28322.1"/>
    </source>
</evidence>
<evidence type="ECO:0000256" key="1">
    <source>
        <dbReference type="PROSITE-ProRule" id="PRU00023"/>
    </source>
</evidence>
<dbReference type="OrthoDB" id="207120at2759"/>
<keyword evidence="4" id="KW-1185">Reference proteome</keyword>
<dbReference type="Proteomes" id="UP000041254">
    <property type="component" value="Unassembled WGS sequence"/>
</dbReference>
<reference evidence="3 4" key="1">
    <citation type="submission" date="2014-11" db="EMBL/GenBank/DDBJ databases">
        <authorList>
            <person name="Zhu J."/>
            <person name="Qi W."/>
            <person name="Song R."/>
        </authorList>
    </citation>
    <scope>NUCLEOTIDE SEQUENCE [LARGE SCALE GENOMIC DNA]</scope>
</reference>
<name>A0A0G4GG28_VITBC</name>